<evidence type="ECO:0000256" key="1">
    <source>
        <dbReference type="SAM" id="MobiDB-lite"/>
    </source>
</evidence>
<feature type="region of interest" description="Disordered" evidence="1">
    <location>
        <begin position="126"/>
        <end position="154"/>
    </location>
</feature>
<dbReference type="STRING" id="348802.A0A0D2C0W7"/>
<dbReference type="InterPro" id="IPR018849">
    <property type="entry name" value="Urb2/Npa2_C"/>
</dbReference>
<dbReference type="RefSeq" id="XP_013318965.1">
    <property type="nucleotide sequence ID" value="XM_013463511.1"/>
</dbReference>
<proteinExistence type="predicted"/>
<dbReference type="EMBL" id="KN847318">
    <property type="protein sequence ID" value="KIW58381.1"/>
    <property type="molecule type" value="Genomic_DNA"/>
</dbReference>
<dbReference type="Proteomes" id="UP000054342">
    <property type="component" value="Unassembled WGS sequence"/>
</dbReference>
<organism evidence="3 4">
    <name type="scientific">Exophiala xenobiotica</name>
    <dbReference type="NCBI Taxonomy" id="348802"/>
    <lineage>
        <taxon>Eukaryota</taxon>
        <taxon>Fungi</taxon>
        <taxon>Dikarya</taxon>
        <taxon>Ascomycota</taxon>
        <taxon>Pezizomycotina</taxon>
        <taxon>Eurotiomycetes</taxon>
        <taxon>Chaetothyriomycetidae</taxon>
        <taxon>Chaetothyriales</taxon>
        <taxon>Herpotrichiellaceae</taxon>
        <taxon>Exophiala</taxon>
    </lineage>
</organism>
<dbReference type="GeneID" id="25324812"/>
<dbReference type="PANTHER" id="PTHR15682:SF2">
    <property type="entry name" value="UNHEALTHY RIBOSOME BIOGENESIS PROTEIN 2 HOMOLOG"/>
    <property type="match status" value="1"/>
</dbReference>
<dbReference type="Pfam" id="PF10441">
    <property type="entry name" value="Urb2"/>
    <property type="match status" value="1"/>
</dbReference>
<dbReference type="GO" id="GO:0042254">
    <property type="term" value="P:ribosome biogenesis"/>
    <property type="evidence" value="ECO:0007669"/>
    <property type="project" value="TreeGrafter"/>
</dbReference>
<evidence type="ECO:0000313" key="3">
    <source>
        <dbReference type="EMBL" id="KIW58381.1"/>
    </source>
</evidence>
<protein>
    <recommendedName>
        <fullName evidence="2">Nucleolar 27S pre-rRNA processing Urb2/Npa2 C-terminal domain-containing protein</fullName>
    </recommendedName>
</protein>
<dbReference type="HOGENOM" id="CLU_005258_0_0_1"/>
<dbReference type="GO" id="GO:0005730">
    <property type="term" value="C:nucleolus"/>
    <property type="evidence" value="ECO:0007669"/>
    <property type="project" value="TreeGrafter"/>
</dbReference>
<sequence length="1485" mass="166296">MSKGSFEAAIADLEKTTGPPEALSRAAAKCLGIDLEGYIGRSSVEVLSRTARTDSGFKEQWVLRWLLKKLSSPTAIASFSRCPHFWSLLLNLTNAIPSEVCLDILLERKFFRTLIELVRGFLNSGQPSANHATKSDADVDASPPPQKKRRLSPTSELRAAVGIINDGKLPWILLQSVCQCVRLLDAASFRHTTRTVQSSLSSNLGPEDLAALLGCALQVVITLMQNDPGKAEQRLVTETLTIILSLWKGDSASSVTEGDSLNRAFSSHCLTPVLTLLDLLRSFKFNNPSAISSNQTLERLVAIHVVFPARSTFNEKDARKWKHVHDVLLYEQLEAMLQGVKKRMLLDEQAQQDNGSLGLSWMIFDIAVRSTPFTDFRRRQAEQPWLDALFVCLAHLIWPDMPRITSTGVVQNPIATNISQETFFVTLERLIDTALARKLRISLPVLGYFLSAILAANQESAPWTLLVKLVRLDVDALIPGSGLSKSEELLKQLLDRLQASTVPISLYDTMRNDLIVPLLRGFARARNLTGFMVIWQQGLADAIRTRYTSKYEPELIPAVLVWEDDDVLDEFKDLALTLAPRSMGGRLLDDLVGAFSKLAETVGSTADLFAKLALFSALLESSEDPLVVWKLERSQLSELFAATLKALPRKSDYQAQRWRLWKLLRQLLPCIDTQTLEQDDKQLLRAENQFVTLRQCKDSSPVAASRKKSSKFLEGLECFSVVIELAAKSSLYETLLASQMDDLANLMQVSDPSQSVNNLPLWNGRTFDCDTSDKLVAACIGRLLLRPEIFSRNPDMCRKFTDRWLEILTQARLHEGQGGRKAYLKALLQALLGMEEVHNIPESRRLILQYSLDELKSRAKDASVDRELMRSVLDGSMKRAQLKKLATTTTQHLLQHSGPKRPDAIAYDLALLIQLDSLLTGSVFDPKDWLVWVNLSKEVSNHTGQGPPVSMLSALQMLDHILVEIWCRAQAPVLTEIIDWIKEAIKASKDGHIDQSIFLSLKVFMGRLCNSKNPTDETISSEKVQQLRSKFLRSLKRGLEALLQDGVGPAKLIMIHLILRAINQTNATGLDQGMQEAVFMLQQRLQALDQPQRRLQATVMEPYLQLSVECECSKLMPWPVDASLDGRVVAQLQELASTAIQHGTGENEQLALLSTKANILVNRVGPKGWARLLRILRDDNQSSDLEASRLIATAAIVLRAETQHILQDPKLADELANTACLDAPTQQTVTGLFLTLENCRMVLQLHPLLMNQSTLDKLLASISMIGAYTTNESLLPGHINQYCKPQPADIYDQFCAIVGIILGRYRRRLSDRYHLLLPVMQKLLRCLFWPGTEILQDRQRPVLTSTLGTFKETLPKWLHESTGPLPPSSAEKFSRLLSSICNPTVAAARSSKRRRHNELNDETIKARQLAGQHMQYLITEYARCTLDGQITPSVKERLMPGMYVVIDSMDRELLRAVNAGMDPSSRAIFKGLYEDWTRFGKWDRS</sequence>
<dbReference type="PANTHER" id="PTHR15682">
    <property type="entry name" value="UNHEALTHY RIBOSOME BIOGENESIS PROTEIN 2 HOMOLOG"/>
    <property type="match status" value="1"/>
</dbReference>
<name>A0A0D2C0W7_9EURO</name>
<accession>A0A0D2C0W7</accession>
<dbReference type="InterPro" id="IPR052609">
    <property type="entry name" value="Ribosome_Biogenesis_Reg"/>
</dbReference>
<gene>
    <name evidence="3" type="ORF">PV05_02904</name>
</gene>
<feature type="domain" description="Nucleolar 27S pre-rRNA processing Urb2/Npa2 C-terminal" evidence="2">
    <location>
        <begin position="1235"/>
        <end position="1483"/>
    </location>
</feature>
<evidence type="ECO:0000313" key="4">
    <source>
        <dbReference type="Proteomes" id="UP000054342"/>
    </source>
</evidence>
<reference evidence="3 4" key="1">
    <citation type="submission" date="2015-01" db="EMBL/GenBank/DDBJ databases">
        <title>The Genome Sequence of Exophiala xenobiotica CBS118157.</title>
        <authorList>
            <consortium name="The Broad Institute Genomics Platform"/>
            <person name="Cuomo C."/>
            <person name="de Hoog S."/>
            <person name="Gorbushina A."/>
            <person name="Stielow B."/>
            <person name="Teixiera M."/>
            <person name="Abouelleil A."/>
            <person name="Chapman S.B."/>
            <person name="Priest M."/>
            <person name="Young S.K."/>
            <person name="Wortman J."/>
            <person name="Nusbaum C."/>
            <person name="Birren B."/>
        </authorList>
    </citation>
    <scope>NUCLEOTIDE SEQUENCE [LARGE SCALE GENOMIC DNA]</scope>
    <source>
        <strain evidence="3 4">CBS 118157</strain>
    </source>
</reference>
<dbReference type="OrthoDB" id="160374at2759"/>
<evidence type="ECO:0000259" key="2">
    <source>
        <dbReference type="Pfam" id="PF10441"/>
    </source>
</evidence>
<keyword evidence="4" id="KW-1185">Reference proteome</keyword>